<evidence type="ECO:0000313" key="3">
    <source>
        <dbReference type="EMBL" id="TQN65089.1"/>
    </source>
</evidence>
<organism evidence="3 4">
    <name type="scientific">Colletotrichum shisoi</name>
    <dbReference type="NCBI Taxonomy" id="2078593"/>
    <lineage>
        <taxon>Eukaryota</taxon>
        <taxon>Fungi</taxon>
        <taxon>Dikarya</taxon>
        <taxon>Ascomycota</taxon>
        <taxon>Pezizomycotina</taxon>
        <taxon>Sordariomycetes</taxon>
        <taxon>Hypocreomycetidae</taxon>
        <taxon>Glomerellales</taxon>
        <taxon>Glomerellaceae</taxon>
        <taxon>Colletotrichum</taxon>
        <taxon>Colletotrichum destructivum species complex</taxon>
    </lineage>
</organism>
<dbReference type="EMBL" id="PUHP01001825">
    <property type="protein sequence ID" value="TQN65089.1"/>
    <property type="molecule type" value="Genomic_DNA"/>
</dbReference>
<dbReference type="SUPFAM" id="SSF53474">
    <property type="entry name" value="alpha/beta-Hydrolases"/>
    <property type="match status" value="1"/>
</dbReference>
<dbReference type="Pfam" id="PF00975">
    <property type="entry name" value="Thioesterase"/>
    <property type="match status" value="1"/>
</dbReference>
<dbReference type="Gene3D" id="3.40.50.1820">
    <property type="entry name" value="alpha/beta hydrolase"/>
    <property type="match status" value="1"/>
</dbReference>
<feature type="compositionally biased region" description="Low complexity" evidence="1">
    <location>
        <begin position="279"/>
        <end position="292"/>
    </location>
</feature>
<dbReference type="InterPro" id="IPR001031">
    <property type="entry name" value="Thioesterase"/>
</dbReference>
<evidence type="ECO:0000256" key="1">
    <source>
        <dbReference type="SAM" id="MobiDB-lite"/>
    </source>
</evidence>
<accession>A0A5Q4BET9</accession>
<name>A0A5Q4BET9_9PEZI</name>
<reference evidence="3 4" key="1">
    <citation type="journal article" date="2019" name="Sci. Rep.">
        <title>Colletotrichum shisoi sp. nov., an anthracnose pathogen of Perilla frutescens in Japan: molecular phylogenetic, morphological and genomic evidence.</title>
        <authorList>
            <person name="Gan P."/>
            <person name="Tsushima A."/>
            <person name="Hiroyama R."/>
            <person name="Narusaka M."/>
            <person name="Takano Y."/>
            <person name="Narusaka Y."/>
            <person name="Kawaradani M."/>
            <person name="Damm U."/>
            <person name="Shirasu K."/>
        </authorList>
    </citation>
    <scope>NUCLEOTIDE SEQUENCE [LARGE SCALE GENOMIC DNA]</scope>
    <source>
        <strain evidence="3 4">PG-2018a</strain>
    </source>
</reference>
<dbReference type="Proteomes" id="UP000326340">
    <property type="component" value="Unassembled WGS sequence"/>
</dbReference>
<keyword evidence="4" id="KW-1185">Reference proteome</keyword>
<feature type="region of interest" description="Disordered" evidence="1">
    <location>
        <begin position="271"/>
        <end position="292"/>
    </location>
</feature>
<feature type="domain" description="Thioesterase" evidence="2">
    <location>
        <begin position="28"/>
        <end position="130"/>
    </location>
</feature>
<evidence type="ECO:0000313" key="4">
    <source>
        <dbReference type="Proteomes" id="UP000326340"/>
    </source>
</evidence>
<gene>
    <name evidence="3" type="primary">AMT4</name>
    <name evidence="3" type="ORF">CSHISOI_10337</name>
</gene>
<sequence>MAASKNPFLIQDSPAGRENGNASPSAAPLFLIHDASGNIVGYLKLGSRGGARRVYGISDPHFGHEGGAWLSVNDLARQYIKLVKKVTLRGNVLLGGWSFGGIIAIQMAHMLAAEGRGLVCSGLVLIDTIYLSPSRSLGSGANSNAAPSMPASVTPDTRDELLVSLVRAQMLCSSWPPPSWARHRVPRAVLIKAADSIPGRAGPIEEDGKAVLCRLDAQRHQTDLGWGETQPGLVTAVIDTPGHHYALFADENYANVGAGVKANGRYGVNVGTSRAGNASSTRSSPSTTPRPTSYHALHQMHCVMETLRDYGLLVNGFRPLWNDHHVVHCFNKWYRSIACSVNSTAEGYQEPFDSVPMSEVRRASWAGSVPRCRRLWRPCALGRGPDTCSALPL</sequence>
<comment type="caution">
    <text evidence="3">The sequence shown here is derived from an EMBL/GenBank/DDBJ whole genome shotgun (WGS) entry which is preliminary data.</text>
</comment>
<dbReference type="OrthoDB" id="329835at2759"/>
<dbReference type="InterPro" id="IPR029058">
    <property type="entry name" value="AB_hydrolase_fold"/>
</dbReference>
<evidence type="ECO:0000259" key="2">
    <source>
        <dbReference type="Pfam" id="PF00975"/>
    </source>
</evidence>
<proteinExistence type="predicted"/>
<protein>
    <submittedName>
        <fullName evidence="3">Thioesterase AMT4</fullName>
    </submittedName>
</protein>
<dbReference type="AlphaFoldDB" id="A0A5Q4BET9"/>